<keyword evidence="1" id="KW-0812">Transmembrane</keyword>
<evidence type="ECO:0000313" key="2">
    <source>
        <dbReference type="EMBL" id="BDS14045.1"/>
    </source>
</evidence>
<keyword evidence="1" id="KW-0472">Membrane</keyword>
<accession>A0A915YIW9</accession>
<proteinExistence type="predicted"/>
<feature type="transmembrane region" description="Helical" evidence="1">
    <location>
        <begin position="73"/>
        <end position="96"/>
    </location>
</feature>
<gene>
    <name evidence="2" type="ORF">AsAng_0048080</name>
</gene>
<keyword evidence="1" id="KW-1133">Transmembrane helix</keyword>
<feature type="transmembrane region" description="Helical" evidence="1">
    <location>
        <begin position="102"/>
        <end position="122"/>
    </location>
</feature>
<dbReference type="AlphaFoldDB" id="A0A915YIW9"/>
<reference evidence="2" key="1">
    <citation type="submission" date="2022-09" db="EMBL/GenBank/DDBJ databases">
        <title>Aureispira anguillicida sp. nov., isolated from Leptocephalus of Japanese eel Anguilla japonica.</title>
        <authorList>
            <person name="Yuasa K."/>
            <person name="Mekata T."/>
            <person name="Ikunari K."/>
        </authorList>
    </citation>
    <scope>NUCLEOTIDE SEQUENCE</scope>
    <source>
        <strain evidence="2">EL160426</strain>
    </source>
</reference>
<dbReference type="Proteomes" id="UP001060919">
    <property type="component" value="Chromosome"/>
</dbReference>
<dbReference type="EMBL" id="AP026867">
    <property type="protein sequence ID" value="BDS14045.1"/>
    <property type="molecule type" value="Genomic_DNA"/>
</dbReference>
<protein>
    <submittedName>
        <fullName evidence="2">Uncharacterized protein</fullName>
    </submittedName>
</protein>
<keyword evidence="3" id="KW-1185">Reference proteome</keyword>
<dbReference type="KEGG" id="aup:AsAng_0048080"/>
<feature type="transmembrane region" description="Helical" evidence="1">
    <location>
        <begin position="33"/>
        <end position="53"/>
    </location>
</feature>
<sequence length="142" mass="16279">MRTKIRLALDLGIQLVLISILLLQIKSNPAETIQHLGVFAFLISIWQIFHAIYVVQKYQDWYRDLYLKKIKRIFLISILILGLAGSIAAITLGVLLPTVLQSIQVLGLGLSIILGALAFQYFGRSLVNLYRYYNRPRSFWDL</sequence>
<evidence type="ECO:0000256" key="1">
    <source>
        <dbReference type="SAM" id="Phobius"/>
    </source>
</evidence>
<dbReference type="RefSeq" id="WP_264789283.1">
    <property type="nucleotide sequence ID" value="NZ_AP026867.1"/>
</dbReference>
<organism evidence="2 3">
    <name type="scientific">Aureispira anguillae</name>
    <dbReference type="NCBI Taxonomy" id="2864201"/>
    <lineage>
        <taxon>Bacteria</taxon>
        <taxon>Pseudomonadati</taxon>
        <taxon>Bacteroidota</taxon>
        <taxon>Saprospiria</taxon>
        <taxon>Saprospirales</taxon>
        <taxon>Saprospiraceae</taxon>
        <taxon>Aureispira</taxon>
    </lineage>
</organism>
<name>A0A915YIW9_9BACT</name>
<evidence type="ECO:0000313" key="3">
    <source>
        <dbReference type="Proteomes" id="UP001060919"/>
    </source>
</evidence>
<feature type="transmembrane region" description="Helical" evidence="1">
    <location>
        <begin position="7"/>
        <end position="27"/>
    </location>
</feature>